<keyword evidence="1" id="KW-1133">Transmembrane helix</keyword>
<accession>A0A2G9T6B2</accession>
<dbReference type="AlphaFoldDB" id="A0A2G9T6B2"/>
<feature type="non-terminal residue" evidence="2">
    <location>
        <position position="111"/>
    </location>
</feature>
<dbReference type="SUPFAM" id="SSF81321">
    <property type="entry name" value="Family A G protein-coupled receptor-like"/>
    <property type="match status" value="1"/>
</dbReference>
<protein>
    <recommendedName>
        <fullName evidence="4">G-protein coupled receptors family 1 profile domain-containing protein</fullName>
    </recommendedName>
</protein>
<dbReference type="PANTHER" id="PTHR46709">
    <property type="entry name" value="PROTEIN CBG23488-RELATED"/>
    <property type="match status" value="1"/>
</dbReference>
<gene>
    <name evidence="2" type="ORF">TELCIR_25144</name>
</gene>
<evidence type="ECO:0008006" key="4">
    <source>
        <dbReference type="Google" id="ProtNLM"/>
    </source>
</evidence>
<feature type="non-terminal residue" evidence="2">
    <location>
        <position position="1"/>
    </location>
</feature>
<evidence type="ECO:0000313" key="2">
    <source>
        <dbReference type="EMBL" id="PIO53519.1"/>
    </source>
</evidence>
<organism evidence="2 3">
    <name type="scientific">Teladorsagia circumcincta</name>
    <name type="common">Brown stomach worm</name>
    <name type="synonym">Ostertagia circumcincta</name>
    <dbReference type="NCBI Taxonomy" id="45464"/>
    <lineage>
        <taxon>Eukaryota</taxon>
        <taxon>Metazoa</taxon>
        <taxon>Ecdysozoa</taxon>
        <taxon>Nematoda</taxon>
        <taxon>Chromadorea</taxon>
        <taxon>Rhabditida</taxon>
        <taxon>Rhabditina</taxon>
        <taxon>Rhabditomorpha</taxon>
        <taxon>Strongyloidea</taxon>
        <taxon>Trichostrongylidae</taxon>
        <taxon>Teladorsagia</taxon>
    </lineage>
</organism>
<dbReference type="Proteomes" id="UP000230423">
    <property type="component" value="Unassembled WGS sequence"/>
</dbReference>
<dbReference type="OrthoDB" id="5850597at2759"/>
<dbReference type="Gene3D" id="1.20.1070.10">
    <property type="entry name" value="Rhodopsin 7-helix transmembrane proteins"/>
    <property type="match status" value="1"/>
</dbReference>
<dbReference type="EMBL" id="KZ411269">
    <property type="protein sequence ID" value="PIO53519.1"/>
    <property type="molecule type" value="Genomic_DNA"/>
</dbReference>
<reference evidence="2 3" key="1">
    <citation type="submission" date="2015-09" db="EMBL/GenBank/DDBJ databases">
        <title>Draft genome of the parasitic nematode Teladorsagia circumcincta isolate WARC Sus (inbred).</title>
        <authorList>
            <person name="Mitreva M."/>
        </authorList>
    </citation>
    <scope>NUCLEOTIDE SEQUENCE [LARGE SCALE GENOMIC DNA]</scope>
    <source>
        <strain evidence="2 3">S</strain>
    </source>
</reference>
<sequence>QLPTLLPGSAIAVEARKKKRDATRTLAALVSVYLLTNTLNLLLTIMEFIKPEWLRALGEGRIYNYLADLSSLLTISSTATRLPVYFHCSREIRKQLRHFFAQFEQCGPKKE</sequence>
<keyword evidence="1" id="KW-0812">Transmembrane</keyword>
<evidence type="ECO:0000256" key="1">
    <source>
        <dbReference type="SAM" id="Phobius"/>
    </source>
</evidence>
<name>A0A2G9T6B2_TELCI</name>
<keyword evidence="1" id="KW-0472">Membrane</keyword>
<evidence type="ECO:0000313" key="3">
    <source>
        <dbReference type="Proteomes" id="UP000230423"/>
    </source>
</evidence>
<proteinExistence type="predicted"/>
<feature type="transmembrane region" description="Helical" evidence="1">
    <location>
        <begin position="26"/>
        <end position="49"/>
    </location>
</feature>
<dbReference type="PANTHER" id="PTHR46709:SF1">
    <property type="entry name" value="G-PROTEIN COUPLED RECEPTORS FAMILY 1 PROFILE DOMAIN-CONTAINING PROTEIN"/>
    <property type="match status" value="1"/>
</dbReference>
<keyword evidence="3" id="KW-1185">Reference proteome</keyword>